<dbReference type="SUPFAM" id="SSF103473">
    <property type="entry name" value="MFS general substrate transporter"/>
    <property type="match status" value="1"/>
</dbReference>
<dbReference type="PANTHER" id="PTHR11662">
    <property type="entry name" value="SOLUTE CARRIER FAMILY 17"/>
    <property type="match status" value="1"/>
</dbReference>
<evidence type="ECO:0000256" key="5">
    <source>
        <dbReference type="SAM" id="MobiDB-lite"/>
    </source>
</evidence>
<feature type="transmembrane region" description="Helical" evidence="6">
    <location>
        <begin position="544"/>
        <end position="565"/>
    </location>
</feature>
<evidence type="ECO:0000313" key="9">
    <source>
        <dbReference type="Proteomes" id="UP000823872"/>
    </source>
</evidence>
<evidence type="ECO:0000256" key="2">
    <source>
        <dbReference type="ARBA" id="ARBA00022692"/>
    </source>
</evidence>
<name>A0ABI7YFE3_FELCA</name>
<sequence length="648" mass="70086">MNVKYTPPTSKFAPNPPLNYARFKSLPPEGSHSIRVPQEQPLSFTRERKRGFPQNTDDPTSPEPQGRENTDLAPPGHNSQNSAFPRPTAPELPEPKMAAAEEAVPPPVGGAAVTNAAEGRCQARGCARAAQAFGCPAAALLSAGIAGGLLGGVMRSPVRGLASSDGEEGSDRTPLLQSTPRVEAAPVCGSARYNLAVLAFFGFFVLYALRVNLSVALVDMIDSNTTLADNKTSKECAEHSAPIKVLHNQTGKRYQWDAETQGWILGSFFYGYIITQIPGGYIASKVGGKLLLGFGILGTAIFTLFTPVAADFGVGALIVLRALEGLGEGVTFPAMHAMWSSWAPPLERSKLLSISYAGAQLGTVISLPLSGIICFYMNWTYVFYLFGIVGIIWFILWILLVSDKPETHKAISRHEKEYILSSLKNQLSSQKSVPWVPMLKSLPLWAIVVAHFSYNWTFYTLLTLLPTYMKEILRFNVQENGLLSALPYFGCWLCMILSGQAADNLRAKWNFSTICVRRVFSLIGMIGPAVFLVAAGFIGCDYSLAVAFLTISTTLGGFCSSGFSINHLDIAPSYAGILLGITNTFATIPGMVGPVIAKSLTPDNTISEWQTVFYIAAAINVFGAIFFTLFGKGEVQSWALNDQHGHRN</sequence>
<gene>
    <name evidence="8" type="primary">SLC17A5</name>
</gene>
<feature type="domain" description="Major facilitator superfamily (MFS) profile" evidence="7">
    <location>
        <begin position="195"/>
        <end position="635"/>
    </location>
</feature>
<dbReference type="PANTHER" id="PTHR11662:SF432">
    <property type="entry name" value="SIALIN"/>
    <property type="match status" value="1"/>
</dbReference>
<dbReference type="CDD" id="cd17381">
    <property type="entry name" value="MFS_SLC17A5"/>
    <property type="match status" value="1"/>
</dbReference>
<keyword evidence="4 6" id="KW-0472">Membrane</keyword>
<reference evidence="8 9" key="1">
    <citation type="submission" date="2021-02" db="EMBL/GenBank/DDBJ databases">
        <title>Safari Cat Assemblies.</title>
        <authorList>
            <person name="Bredemeyer K.R."/>
            <person name="Murphy W.J."/>
        </authorList>
    </citation>
    <scope>NUCLEOTIDE SEQUENCE [LARGE SCALE GENOMIC DNA]</scope>
</reference>
<dbReference type="InterPro" id="IPR050382">
    <property type="entry name" value="MFS_Na/Anion_cotransporter"/>
</dbReference>
<evidence type="ECO:0000259" key="7">
    <source>
        <dbReference type="PROSITE" id="PS50850"/>
    </source>
</evidence>
<feature type="transmembrane region" description="Helical" evidence="6">
    <location>
        <begin position="191"/>
        <end position="209"/>
    </location>
</feature>
<evidence type="ECO:0000256" key="1">
    <source>
        <dbReference type="ARBA" id="ARBA00004141"/>
    </source>
</evidence>
<proteinExistence type="predicted"/>
<dbReference type="InterPro" id="IPR011701">
    <property type="entry name" value="MFS"/>
</dbReference>
<comment type="subcellular location">
    <subcellularLocation>
        <location evidence="1">Membrane</location>
        <topology evidence="1">Multi-pass membrane protein</topology>
    </subcellularLocation>
</comment>
<feature type="transmembrane region" description="Helical" evidence="6">
    <location>
        <begin position="379"/>
        <end position="400"/>
    </location>
</feature>
<dbReference type="GeneTree" id="ENSGT00940000160370"/>
<dbReference type="Proteomes" id="UP000823872">
    <property type="component" value="Chromosome B2"/>
</dbReference>
<evidence type="ECO:0000256" key="6">
    <source>
        <dbReference type="SAM" id="Phobius"/>
    </source>
</evidence>
<dbReference type="Pfam" id="PF07690">
    <property type="entry name" value="MFS_1"/>
    <property type="match status" value="1"/>
</dbReference>
<keyword evidence="9" id="KW-1185">Reference proteome</keyword>
<dbReference type="Gene3D" id="1.20.1250.20">
    <property type="entry name" value="MFS general substrate transporter like domains"/>
    <property type="match status" value="2"/>
</dbReference>
<keyword evidence="2 6" id="KW-0812">Transmembrane</keyword>
<dbReference type="InterPro" id="IPR036259">
    <property type="entry name" value="MFS_trans_sf"/>
</dbReference>
<feature type="transmembrane region" description="Helical" evidence="6">
    <location>
        <begin position="263"/>
        <end position="283"/>
    </location>
</feature>
<feature type="transmembrane region" description="Helical" evidence="6">
    <location>
        <begin position="442"/>
        <end position="462"/>
    </location>
</feature>
<evidence type="ECO:0000256" key="3">
    <source>
        <dbReference type="ARBA" id="ARBA00022989"/>
    </source>
</evidence>
<dbReference type="Ensembl" id="ENSFCTT00005046437.1">
    <property type="protein sequence ID" value="ENSFCTP00005033265.1"/>
    <property type="gene ID" value="ENSFCTG00005016125.1"/>
</dbReference>
<organism evidence="8 9">
    <name type="scientific">Felis catus</name>
    <name type="common">Cat</name>
    <name type="synonym">Felis silvestris catus</name>
    <dbReference type="NCBI Taxonomy" id="9685"/>
    <lineage>
        <taxon>Eukaryota</taxon>
        <taxon>Metazoa</taxon>
        <taxon>Chordata</taxon>
        <taxon>Craniata</taxon>
        <taxon>Vertebrata</taxon>
        <taxon>Euteleostomi</taxon>
        <taxon>Mammalia</taxon>
        <taxon>Eutheria</taxon>
        <taxon>Laurasiatheria</taxon>
        <taxon>Carnivora</taxon>
        <taxon>Feliformia</taxon>
        <taxon>Felidae</taxon>
        <taxon>Felinae</taxon>
        <taxon>Felis</taxon>
    </lineage>
</organism>
<evidence type="ECO:0000313" key="8">
    <source>
        <dbReference type="Ensembl" id="ENSFCTP00005033265.1"/>
    </source>
</evidence>
<keyword evidence="3 6" id="KW-1133">Transmembrane helix</keyword>
<evidence type="ECO:0000256" key="4">
    <source>
        <dbReference type="ARBA" id="ARBA00023136"/>
    </source>
</evidence>
<feature type="transmembrane region" description="Helical" evidence="6">
    <location>
        <begin position="351"/>
        <end position="373"/>
    </location>
</feature>
<accession>A0ABI7YFE3</accession>
<feature type="transmembrane region" description="Helical" evidence="6">
    <location>
        <begin position="609"/>
        <end position="630"/>
    </location>
</feature>
<feature type="transmembrane region" description="Helical" evidence="6">
    <location>
        <begin position="290"/>
        <end position="310"/>
    </location>
</feature>
<feature type="region of interest" description="Disordered" evidence="5">
    <location>
        <begin position="1"/>
        <end position="92"/>
    </location>
</feature>
<feature type="transmembrane region" description="Helical" evidence="6">
    <location>
        <begin position="519"/>
        <end position="538"/>
    </location>
</feature>
<protein>
    <recommendedName>
        <fullName evidence="7">Major facilitator superfamily (MFS) profile domain-containing protein</fullName>
    </recommendedName>
</protein>
<reference evidence="8" key="3">
    <citation type="submission" date="2025-09" db="UniProtKB">
        <authorList>
            <consortium name="Ensembl"/>
        </authorList>
    </citation>
    <scope>IDENTIFICATION</scope>
    <source>
        <strain evidence="8">breed Abyssinian</strain>
    </source>
</reference>
<feature type="transmembrane region" description="Helical" evidence="6">
    <location>
        <begin position="577"/>
        <end position="597"/>
    </location>
</feature>
<feature type="transmembrane region" description="Helical" evidence="6">
    <location>
        <begin position="316"/>
        <end position="339"/>
    </location>
</feature>
<dbReference type="InterPro" id="IPR020846">
    <property type="entry name" value="MFS_dom"/>
</dbReference>
<reference evidence="8" key="2">
    <citation type="submission" date="2025-08" db="UniProtKB">
        <authorList>
            <consortium name="Ensembl"/>
        </authorList>
    </citation>
    <scope>IDENTIFICATION</scope>
    <source>
        <strain evidence="8">breed Abyssinian</strain>
    </source>
</reference>
<dbReference type="PROSITE" id="PS50850">
    <property type="entry name" value="MFS"/>
    <property type="match status" value="1"/>
</dbReference>